<gene>
    <name evidence="7" type="primary">PRE10</name>
    <name evidence="7" type="ORF">MOBT1_001546</name>
</gene>
<proteinExistence type="inferred from homology"/>
<evidence type="ECO:0000256" key="4">
    <source>
        <dbReference type="ARBA" id="ARBA00023242"/>
    </source>
</evidence>
<dbReference type="EMBL" id="CP119935">
    <property type="protein sequence ID" value="WFD02859.1"/>
    <property type="molecule type" value="Genomic_DNA"/>
</dbReference>
<dbReference type="PANTHER" id="PTHR11599">
    <property type="entry name" value="PROTEASOME SUBUNIT ALPHA/BETA"/>
    <property type="match status" value="1"/>
</dbReference>
<feature type="domain" description="Proteasome alpha-type subunits" evidence="6">
    <location>
        <begin position="8"/>
        <end position="30"/>
    </location>
</feature>
<keyword evidence="4 5" id="KW-0539">Nucleus</keyword>
<sequence length="250" mass="27533">MASQGTGYDLSASTYSPDGRIFQIEYAMKAVENAGTAIGIRTKDGVVFGVENLVQSKLLVPGSNKRIFTVADHVGFTSAGLTADGKHLAGRARDEAENFYDNYKQPVPVKTLAERVALYVQAFTLYSSVRPFGLSSIIGGIDKERGPQLFVIEPSGMFWGYNGCAIGKGKQFAKTEIEKLPLDTISMQEAVEEVARIIYKAHDDAKDKEFELQLSWIGPETNNVQQPVPRALYEEAVRKAQQALEEEMED</sequence>
<dbReference type="InterPro" id="IPR029055">
    <property type="entry name" value="Ntn_hydrolases_N"/>
</dbReference>
<comment type="similarity">
    <text evidence="5">Belongs to the peptidase T1A family.</text>
</comment>
<dbReference type="Pfam" id="PF00227">
    <property type="entry name" value="Proteasome"/>
    <property type="match status" value="1"/>
</dbReference>
<dbReference type="Pfam" id="PF10584">
    <property type="entry name" value="Proteasome_A_N"/>
    <property type="match status" value="1"/>
</dbReference>
<evidence type="ECO:0000313" key="7">
    <source>
        <dbReference type="EMBL" id="WFD02859.1"/>
    </source>
</evidence>
<reference evidence="7" key="1">
    <citation type="submission" date="2023-03" db="EMBL/GenBank/DDBJ databases">
        <title>Mating type loci evolution in Malassezia.</title>
        <authorList>
            <person name="Coelho M.A."/>
        </authorList>
    </citation>
    <scope>NUCLEOTIDE SEQUENCE</scope>
    <source>
        <strain evidence="7">CBS 7876</strain>
    </source>
</reference>
<dbReference type="SMART" id="SM00948">
    <property type="entry name" value="Proteasome_A_N"/>
    <property type="match status" value="1"/>
</dbReference>
<protein>
    <recommendedName>
        <fullName evidence="5">Proteasome subunit alpha type</fullName>
    </recommendedName>
</protein>
<comment type="subcellular location">
    <subcellularLocation>
        <location evidence="5">Cytoplasm</location>
    </subcellularLocation>
    <subcellularLocation>
        <location evidence="5">Nucleus</location>
    </subcellularLocation>
</comment>
<name>A0AAF0DZJ0_9BASI</name>
<dbReference type="InterPro" id="IPR050115">
    <property type="entry name" value="Proteasome_alpha"/>
</dbReference>
<evidence type="ECO:0000259" key="6">
    <source>
        <dbReference type="PROSITE" id="PS00388"/>
    </source>
</evidence>
<dbReference type="Proteomes" id="UP001214603">
    <property type="component" value="Chromosome 2"/>
</dbReference>
<dbReference type="InterPro" id="IPR000426">
    <property type="entry name" value="Proteasome_asu_N"/>
</dbReference>
<dbReference type="InterPro" id="IPR001353">
    <property type="entry name" value="Proteasome_sua/b"/>
</dbReference>
<dbReference type="CDD" id="cd03751">
    <property type="entry name" value="proteasome_alpha_type_3"/>
    <property type="match status" value="1"/>
</dbReference>
<evidence type="ECO:0000256" key="5">
    <source>
        <dbReference type="RuleBase" id="RU000551"/>
    </source>
</evidence>
<keyword evidence="3 5" id="KW-0647">Proteasome</keyword>
<dbReference type="FunFam" id="3.60.20.10:FF:000007">
    <property type="entry name" value="Proteasome subunit alpha type"/>
    <property type="match status" value="1"/>
</dbReference>
<dbReference type="SUPFAM" id="SSF56235">
    <property type="entry name" value="N-terminal nucleophile aminohydrolases (Ntn hydrolases)"/>
    <property type="match status" value="1"/>
</dbReference>
<accession>A0AAF0DZJ0</accession>
<evidence type="ECO:0000313" key="8">
    <source>
        <dbReference type="Proteomes" id="UP001214603"/>
    </source>
</evidence>
<evidence type="ECO:0000256" key="3">
    <source>
        <dbReference type="ARBA" id="ARBA00022942"/>
    </source>
</evidence>
<comment type="function">
    <text evidence="1">The proteasome is a multicatalytic proteinase complex which is characterized by its ability to cleave peptides with Arg, Phe, Tyr, Leu, and Glu adjacent to the leaving group at neutral or slightly basic pH. The proteasome has an ATP-dependent proteolytic activity.</text>
</comment>
<dbReference type="Gene3D" id="3.60.20.10">
    <property type="entry name" value="Glutamine Phosphoribosylpyrophosphate, subunit 1, domain 1"/>
    <property type="match status" value="1"/>
</dbReference>
<dbReference type="GO" id="GO:0016787">
    <property type="term" value="F:hydrolase activity"/>
    <property type="evidence" value="ECO:0007669"/>
    <property type="project" value="UniProtKB-KW"/>
</dbReference>
<dbReference type="GO" id="GO:0005634">
    <property type="term" value="C:nucleus"/>
    <property type="evidence" value="ECO:0007669"/>
    <property type="project" value="UniProtKB-SubCell"/>
</dbReference>
<evidence type="ECO:0000256" key="1">
    <source>
        <dbReference type="ARBA" id="ARBA00002000"/>
    </source>
</evidence>
<comment type="subunit">
    <text evidence="5">The 26S proteasome consists of a 20S proteasome core and two 19S regulatory subunits.</text>
</comment>
<dbReference type="GO" id="GO:0005737">
    <property type="term" value="C:cytoplasm"/>
    <property type="evidence" value="ECO:0007669"/>
    <property type="project" value="UniProtKB-SubCell"/>
</dbReference>
<dbReference type="PROSITE" id="PS00388">
    <property type="entry name" value="PROTEASOME_ALPHA_1"/>
    <property type="match status" value="1"/>
</dbReference>
<dbReference type="GO" id="GO:0019773">
    <property type="term" value="C:proteasome core complex, alpha-subunit complex"/>
    <property type="evidence" value="ECO:0007669"/>
    <property type="project" value="InterPro"/>
</dbReference>
<dbReference type="GO" id="GO:0006511">
    <property type="term" value="P:ubiquitin-dependent protein catabolic process"/>
    <property type="evidence" value="ECO:0007669"/>
    <property type="project" value="InterPro"/>
</dbReference>
<keyword evidence="7" id="KW-0378">Hydrolase</keyword>
<dbReference type="AlphaFoldDB" id="A0AAF0DZJ0"/>
<keyword evidence="2 5" id="KW-0963">Cytoplasm</keyword>
<organism evidence="7 8">
    <name type="scientific">Malassezia obtusa</name>
    <dbReference type="NCBI Taxonomy" id="76774"/>
    <lineage>
        <taxon>Eukaryota</taxon>
        <taxon>Fungi</taxon>
        <taxon>Dikarya</taxon>
        <taxon>Basidiomycota</taxon>
        <taxon>Ustilaginomycotina</taxon>
        <taxon>Malasseziomycetes</taxon>
        <taxon>Malasseziales</taxon>
        <taxon>Malasseziaceae</taxon>
        <taxon>Malassezia</taxon>
    </lineage>
</organism>
<keyword evidence="8" id="KW-1185">Reference proteome</keyword>
<evidence type="ECO:0000256" key="2">
    <source>
        <dbReference type="ARBA" id="ARBA00022490"/>
    </source>
</evidence>